<organism evidence="1 2">
    <name type="scientific">Trichinella spiralis</name>
    <name type="common">Trichina worm</name>
    <dbReference type="NCBI Taxonomy" id="6334"/>
    <lineage>
        <taxon>Eukaryota</taxon>
        <taxon>Metazoa</taxon>
        <taxon>Ecdysozoa</taxon>
        <taxon>Nematoda</taxon>
        <taxon>Enoplea</taxon>
        <taxon>Dorylaimia</taxon>
        <taxon>Trichinellida</taxon>
        <taxon>Trichinellidae</taxon>
        <taxon>Trichinella</taxon>
    </lineage>
</organism>
<comment type="caution">
    <text evidence="1">The sequence shown here is derived from an EMBL/GenBank/DDBJ whole genome shotgun (WGS) entry which is preliminary data.</text>
</comment>
<protein>
    <submittedName>
        <fullName evidence="1">Transcription factor</fullName>
    </submittedName>
</protein>
<dbReference type="EMBL" id="JBEUSY010000410">
    <property type="protein sequence ID" value="KAL1234441.1"/>
    <property type="molecule type" value="Genomic_DNA"/>
</dbReference>
<dbReference type="Proteomes" id="UP001558632">
    <property type="component" value="Unassembled WGS sequence"/>
</dbReference>
<evidence type="ECO:0000313" key="2">
    <source>
        <dbReference type="Proteomes" id="UP001558632"/>
    </source>
</evidence>
<sequence>MIRAPCCDPSDVTLHCKRGEQMQLLLRYLCYKHENRRALHEQNSAFVKTTQARSTTSSRPLSIANQTHQVAGSTNCDVSEKLFRIKIFNNSPWINPCQRDFTVQLLPNQLTVDSAVQQNQSKICAAALKRTATRSRKEQEQISQAKFLFTNRRSSSCMSDDAVTVLLSHSIYQKVPPISIFISCSLSQDSTKSSTTCFGESCPLHTA</sequence>
<keyword evidence="2" id="KW-1185">Reference proteome</keyword>
<reference evidence="1 2" key="1">
    <citation type="submission" date="2024-07" db="EMBL/GenBank/DDBJ databases">
        <title>Enhanced genomic and transcriptomic resources for Trichinella pseudospiralis and T. spiralis underpin the discovery of pronounced molecular differences between stages and species.</title>
        <authorList>
            <person name="Pasi K.K."/>
            <person name="La Rosa G."/>
            <person name="Gomez-Morales M.A."/>
            <person name="Tosini F."/>
            <person name="Sumanam S."/>
            <person name="Young N.D."/>
            <person name="Chang B.C."/>
            <person name="Robin G.B."/>
        </authorList>
    </citation>
    <scope>NUCLEOTIDE SEQUENCE [LARGE SCALE GENOMIC DNA]</scope>
    <source>
        <strain evidence="1">ISS534</strain>
    </source>
</reference>
<evidence type="ECO:0000313" key="1">
    <source>
        <dbReference type="EMBL" id="KAL1234441.1"/>
    </source>
</evidence>
<gene>
    <name evidence="1" type="ORF">TSPI_04945</name>
</gene>
<accession>A0ABR3KEK7</accession>
<name>A0ABR3KEK7_TRISP</name>
<proteinExistence type="predicted"/>